<protein>
    <recommendedName>
        <fullName evidence="3">LemA family protein</fullName>
    </recommendedName>
</protein>
<dbReference type="SUPFAM" id="SSF140478">
    <property type="entry name" value="LemA-like"/>
    <property type="match status" value="1"/>
</dbReference>
<keyword evidence="2" id="KW-1185">Reference proteome</keyword>
<accession>A0A1P8K6A9</accession>
<dbReference type="AlphaFoldDB" id="A0A1P8K6A9"/>
<dbReference type="EMBL" id="CP019239">
    <property type="protein sequence ID" value="APW41526.1"/>
    <property type="molecule type" value="Genomic_DNA"/>
</dbReference>
<name>A0A1P8K6A9_9BURK</name>
<dbReference type="KEGG" id="rsb:RS694_02450"/>
<dbReference type="RefSeq" id="WP_029708870.1">
    <property type="nucleotide sequence ID" value="NZ_CP019239.1"/>
</dbReference>
<evidence type="ECO:0000313" key="2">
    <source>
        <dbReference type="Proteomes" id="UP000186110"/>
    </source>
</evidence>
<proteinExistence type="predicted"/>
<evidence type="ECO:0008006" key="3">
    <source>
        <dbReference type="Google" id="ProtNLM"/>
    </source>
</evidence>
<dbReference type="Gene3D" id="1.20.1440.20">
    <property type="entry name" value="LemA-like domain"/>
    <property type="match status" value="1"/>
</dbReference>
<gene>
    <name evidence="1" type="ORF">RS694_02450</name>
</gene>
<sequence>MNGSLLLWLLLALAIFWGVGVHNRLMRIRARGLDAFGSVEKHMRQYGELVRGHLAASEEADPADGESTADYLPEDWVRLLAALDVLEQALKDARVIPLAVPALGRLATSFDKLQQAWEQLRSAPADLAGATVPEALQSQWDAVTLRVQTARGGMNQILVKYNEARVQFPARLVVDVMGFQVAGIL</sequence>
<reference evidence="1 2" key="1">
    <citation type="submission" date="2017-01" db="EMBL/GenBank/DDBJ databases">
        <authorList>
            <person name="Mah S.A."/>
            <person name="Swanson W.J."/>
            <person name="Moy G.W."/>
            <person name="Vacquier V.D."/>
        </authorList>
    </citation>
    <scope>NUCLEOTIDE SEQUENCE [LARGE SCALE GENOMIC DNA]</scope>
    <source>
        <strain evidence="1 2">DSM 22694</strain>
    </source>
</reference>
<dbReference type="Proteomes" id="UP000186110">
    <property type="component" value="Chromosome"/>
</dbReference>
<organism evidence="1 2">
    <name type="scientific">Rhodoferax saidenbachensis</name>
    <dbReference type="NCBI Taxonomy" id="1484693"/>
    <lineage>
        <taxon>Bacteria</taxon>
        <taxon>Pseudomonadati</taxon>
        <taxon>Pseudomonadota</taxon>
        <taxon>Betaproteobacteria</taxon>
        <taxon>Burkholderiales</taxon>
        <taxon>Comamonadaceae</taxon>
        <taxon>Rhodoferax</taxon>
    </lineage>
</organism>
<dbReference type="STRING" id="1484693.RS694_02450"/>
<dbReference type="eggNOG" id="COG1704">
    <property type="taxonomic scope" value="Bacteria"/>
</dbReference>
<dbReference type="InterPro" id="IPR023353">
    <property type="entry name" value="LemA-like_dom_sf"/>
</dbReference>
<evidence type="ECO:0000313" key="1">
    <source>
        <dbReference type="EMBL" id="APW41526.1"/>
    </source>
</evidence>